<proteinExistence type="predicted"/>
<dbReference type="Proteomes" id="UP000183447">
    <property type="component" value="Unassembled WGS sequence"/>
</dbReference>
<protein>
    <submittedName>
        <fullName evidence="2">Uncharacterized protein</fullName>
    </submittedName>
</protein>
<reference evidence="2 3" key="1">
    <citation type="submission" date="2016-11" db="EMBL/GenBank/DDBJ databases">
        <authorList>
            <person name="Jaros S."/>
            <person name="Januszkiewicz K."/>
            <person name="Wedrychowicz H."/>
        </authorList>
    </citation>
    <scope>NUCLEOTIDE SEQUENCE [LARGE SCALE GENOMIC DNA]</scope>
    <source>
        <strain evidence="2 3">ATCC 23634</strain>
    </source>
</reference>
<sequence length="277" mass="30874">MRAMLFAALSMLAAGPALAQTDDRILNDVFAVLRGEAILDQTRQLCLDFADTDLSADFVDWRARNDETLRLANLLLIRRPGLEPGMLDTLRAEAESEAGASFGREADRPAFCEEMGEAMALEALDLKAWFPRQTTRMSEALAGKWPPLDLTDVPPVEDAIEVKQLFFAMQDGLVRCGVLFPPAAPYDAAYAEWEARNSYTRDLADRVLENWGALHPQRWADARDEAGAIVDETFADKDAARAQCERTLTQVPSGELDIDQQRPELFDSVRRNAEIMP</sequence>
<dbReference type="STRING" id="665118.SAMN02983003_2469"/>
<name>A0A1K2HYU2_9HYPH</name>
<feature type="signal peptide" evidence="1">
    <location>
        <begin position="1"/>
        <end position="19"/>
    </location>
</feature>
<keyword evidence="1" id="KW-0732">Signal</keyword>
<organism evidence="2 3">
    <name type="scientific">Devosia enhydra</name>
    <dbReference type="NCBI Taxonomy" id="665118"/>
    <lineage>
        <taxon>Bacteria</taxon>
        <taxon>Pseudomonadati</taxon>
        <taxon>Pseudomonadota</taxon>
        <taxon>Alphaproteobacteria</taxon>
        <taxon>Hyphomicrobiales</taxon>
        <taxon>Devosiaceae</taxon>
        <taxon>Devosia</taxon>
    </lineage>
</organism>
<evidence type="ECO:0000256" key="1">
    <source>
        <dbReference type="SAM" id="SignalP"/>
    </source>
</evidence>
<feature type="chain" id="PRO_5011956033" evidence="1">
    <location>
        <begin position="20"/>
        <end position="277"/>
    </location>
</feature>
<accession>A0A1K2HYU2</accession>
<dbReference type="AlphaFoldDB" id="A0A1K2HYU2"/>
<dbReference type="RefSeq" id="WP_072343334.1">
    <property type="nucleotide sequence ID" value="NZ_FPKU01000002.1"/>
</dbReference>
<keyword evidence="3" id="KW-1185">Reference proteome</keyword>
<gene>
    <name evidence="2" type="ORF">SAMN02983003_2469</name>
</gene>
<evidence type="ECO:0000313" key="2">
    <source>
        <dbReference type="EMBL" id="SFZ85249.1"/>
    </source>
</evidence>
<dbReference type="EMBL" id="FPKU01000002">
    <property type="protein sequence ID" value="SFZ85249.1"/>
    <property type="molecule type" value="Genomic_DNA"/>
</dbReference>
<evidence type="ECO:0000313" key="3">
    <source>
        <dbReference type="Proteomes" id="UP000183447"/>
    </source>
</evidence>